<reference evidence="1" key="1">
    <citation type="submission" date="2021-01" db="EMBL/GenBank/DDBJ databases">
        <authorList>
            <person name="Zahm M."/>
            <person name="Roques C."/>
            <person name="Cabau C."/>
            <person name="Klopp C."/>
            <person name="Donnadieu C."/>
            <person name="Jouanno E."/>
            <person name="Lampietro C."/>
            <person name="Louis A."/>
            <person name="Herpin A."/>
            <person name="Echchiki A."/>
            <person name="Berthelot C."/>
            <person name="Parey E."/>
            <person name="Roest-Crollius H."/>
            <person name="Braasch I."/>
            <person name="Postlethwait J."/>
            <person name="Bobe J."/>
            <person name="Montfort J."/>
            <person name="Bouchez O."/>
            <person name="Begum T."/>
            <person name="Mejri S."/>
            <person name="Adams A."/>
            <person name="Chen W.-J."/>
            <person name="Guiguen Y."/>
        </authorList>
    </citation>
    <scope>NUCLEOTIDE SEQUENCE</scope>
    <source>
        <tissue evidence="1">Blood</tissue>
    </source>
</reference>
<dbReference type="EMBL" id="JAERUA010000010">
    <property type="protein sequence ID" value="KAI1894132.1"/>
    <property type="molecule type" value="Genomic_DNA"/>
</dbReference>
<proteinExistence type="predicted"/>
<keyword evidence="2" id="KW-1185">Reference proteome</keyword>
<dbReference type="AlphaFoldDB" id="A0A8T3DDB7"/>
<evidence type="ECO:0000313" key="1">
    <source>
        <dbReference type="EMBL" id="KAI1894132.1"/>
    </source>
</evidence>
<name>A0A8T3DDB7_9TELE</name>
<gene>
    <name evidence="1" type="ORF">AGOR_G00112670</name>
</gene>
<sequence length="84" mass="10067">MANSSRVIRRRKTDTPRHQQKCHLYLTGSTEDLAAYSSYWVYIKNLGSLCSWGWIMLEKRLYYICLKMTDLDNMSQRYIQHLKS</sequence>
<dbReference type="Proteomes" id="UP000829720">
    <property type="component" value="Unassembled WGS sequence"/>
</dbReference>
<organism evidence="1 2">
    <name type="scientific">Albula goreensis</name>
    <dbReference type="NCBI Taxonomy" id="1534307"/>
    <lineage>
        <taxon>Eukaryota</taxon>
        <taxon>Metazoa</taxon>
        <taxon>Chordata</taxon>
        <taxon>Craniata</taxon>
        <taxon>Vertebrata</taxon>
        <taxon>Euteleostomi</taxon>
        <taxon>Actinopterygii</taxon>
        <taxon>Neopterygii</taxon>
        <taxon>Teleostei</taxon>
        <taxon>Albuliformes</taxon>
        <taxon>Albulidae</taxon>
        <taxon>Albula</taxon>
    </lineage>
</organism>
<comment type="caution">
    <text evidence="1">The sequence shown here is derived from an EMBL/GenBank/DDBJ whole genome shotgun (WGS) entry which is preliminary data.</text>
</comment>
<accession>A0A8T3DDB7</accession>
<protein>
    <submittedName>
        <fullName evidence="1">Uncharacterized protein</fullName>
    </submittedName>
</protein>
<evidence type="ECO:0000313" key="2">
    <source>
        <dbReference type="Proteomes" id="UP000829720"/>
    </source>
</evidence>